<feature type="region of interest" description="Disordered" evidence="3">
    <location>
        <begin position="51"/>
        <end position="71"/>
    </location>
</feature>
<keyword evidence="1" id="KW-0677">Repeat</keyword>
<feature type="repeat" description="PPR" evidence="2">
    <location>
        <begin position="123"/>
        <end position="157"/>
    </location>
</feature>
<evidence type="ECO:0000313" key="5">
    <source>
        <dbReference type="Proteomes" id="UP000325577"/>
    </source>
</evidence>
<organism evidence="4 5">
    <name type="scientific">Nyssa sinensis</name>
    <dbReference type="NCBI Taxonomy" id="561372"/>
    <lineage>
        <taxon>Eukaryota</taxon>
        <taxon>Viridiplantae</taxon>
        <taxon>Streptophyta</taxon>
        <taxon>Embryophyta</taxon>
        <taxon>Tracheophyta</taxon>
        <taxon>Spermatophyta</taxon>
        <taxon>Magnoliopsida</taxon>
        <taxon>eudicotyledons</taxon>
        <taxon>Gunneridae</taxon>
        <taxon>Pentapetalae</taxon>
        <taxon>asterids</taxon>
        <taxon>Cornales</taxon>
        <taxon>Nyssaceae</taxon>
        <taxon>Nyssa</taxon>
    </lineage>
</organism>
<dbReference type="Pfam" id="PF20430">
    <property type="entry name" value="Eplus_motif"/>
    <property type="match status" value="1"/>
</dbReference>
<dbReference type="InterPro" id="IPR011990">
    <property type="entry name" value="TPR-like_helical_dom_sf"/>
</dbReference>
<feature type="repeat" description="PPR" evidence="2">
    <location>
        <begin position="185"/>
        <end position="219"/>
    </location>
</feature>
<feature type="repeat" description="PPR" evidence="2">
    <location>
        <begin position="469"/>
        <end position="503"/>
    </location>
</feature>
<dbReference type="Proteomes" id="UP000325577">
    <property type="component" value="Linkage Group LG13"/>
</dbReference>
<dbReference type="GO" id="GO:0009451">
    <property type="term" value="P:RNA modification"/>
    <property type="evidence" value="ECO:0007669"/>
    <property type="project" value="InterPro"/>
</dbReference>
<dbReference type="Gene3D" id="1.25.40.10">
    <property type="entry name" value="Tetratricopeptide repeat domain"/>
    <property type="match status" value="4"/>
</dbReference>
<accession>A0A5J5BAM2</accession>
<dbReference type="GO" id="GO:0003723">
    <property type="term" value="F:RNA binding"/>
    <property type="evidence" value="ECO:0007669"/>
    <property type="project" value="InterPro"/>
</dbReference>
<dbReference type="EMBL" id="CM018036">
    <property type="protein sequence ID" value="KAA8540213.1"/>
    <property type="molecule type" value="Genomic_DNA"/>
</dbReference>
<feature type="repeat" description="PPR" evidence="2">
    <location>
        <begin position="340"/>
        <end position="374"/>
    </location>
</feature>
<dbReference type="SUPFAM" id="SSF48452">
    <property type="entry name" value="TPR-like"/>
    <property type="match status" value="1"/>
</dbReference>
<feature type="repeat" description="PPR" evidence="2">
    <location>
        <begin position="309"/>
        <end position="339"/>
    </location>
</feature>
<dbReference type="InterPro" id="IPR046848">
    <property type="entry name" value="E_motif"/>
</dbReference>
<sequence>MAVNPKFSQPVLNPWPQAFPTANGVDRHRRCPLPTAPPVFFPRFRHSLYTYQSRPRPSPSPSPKTNLRSQMDSNSIPSYGKLLASSNICLDVIYNCNLRIRDLGRRGKVDEARRLFDEMRHRDVVSYSSMICVYLKNNNLQRAEKLFRAMPERNIVADSAMVSGYVKAGHLDEAQKIFDHMPDRNVFSWTSLISGYFASGRIHEARLLFYQMPEKNVVTWTTAILGYARNSLIDQARATFDQMPEKTVVSWTAMIKCYVENYQFDEARKLFHEMPQRNLYSWNIMIQGCLDDNRVDEAVQLFNSMPQPNAISWTTMVSGLARNRLTKLAREYFNQMPNKDIAAWNAMITAYADEGQMAEASQLFNLMPEKNTVSWNAIIDGYARNGPEGEAFKHLTLMLHCCNRLNETTLTSLLTSCESIPELLQAHLLVVRLGFEQDTSLVNALVTMYSRSGDVDSAQLAFENIEAKDVVSWTAMILAYSNHGYGNHALQAFARMLRSGANPDEVTFIGVLSACSHAGLVRKGQRLFDSMRHAYGLEPKAEHYSCLVDILGRAGQIDKAMRVVCEMPPGKRDGAVLGALLGACKLHGDVRLANHIGEELIELEPANSGGYVLLASVYATCGKWDKFAEVRKKMKERKVKKVPGISQIEIKGKIHVFFVGDKSHDESEEIYILLQEKLLPLMQEMGYSRGNPSVIVGQGMEENFW</sequence>
<dbReference type="FunFam" id="1.25.40.10:FF:001810">
    <property type="entry name" value="Pentatricopeptide repeat-containing protein mitochondrial"/>
    <property type="match status" value="1"/>
</dbReference>
<evidence type="ECO:0000256" key="2">
    <source>
        <dbReference type="PROSITE-ProRule" id="PRU00708"/>
    </source>
</evidence>
<gene>
    <name evidence="4" type="ORF">F0562_024224</name>
</gene>
<dbReference type="FunFam" id="1.25.40.10:FF:000125">
    <property type="entry name" value="Pentatricopeptide repeat-containing protein"/>
    <property type="match status" value="1"/>
</dbReference>
<reference evidence="4 5" key="1">
    <citation type="submission" date="2019-09" db="EMBL/GenBank/DDBJ databases">
        <title>A chromosome-level genome assembly of the Chinese tupelo Nyssa sinensis.</title>
        <authorList>
            <person name="Yang X."/>
            <person name="Kang M."/>
            <person name="Yang Y."/>
            <person name="Xiong H."/>
            <person name="Wang M."/>
            <person name="Zhang Z."/>
            <person name="Wang Z."/>
            <person name="Wu H."/>
            <person name="Ma T."/>
            <person name="Liu J."/>
            <person name="Xi Z."/>
        </authorList>
    </citation>
    <scope>NUCLEOTIDE SEQUENCE [LARGE SCALE GENOMIC DNA]</scope>
    <source>
        <strain evidence="4">J267</strain>
        <tissue evidence="4">Leaf</tissue>
    </source>
</reference>
<evidence type="ECO:0000313" key="4">
    <source>
        <dbReference type="EMBL" id="KAA8540213.1"/>
    </source>
</evidence>
<dbReference type="Pfam" id="PF13041">
    <property type="entry name" value="PPR_2"/>
    <property type="match status" value="1"/>
</dbReference>
<dbReference type="NCBIfam" id="TIGR00756">
    <property type="entry name" value="PPR"/>
    <property type="match status" value="10"/>
</dbReference>
<dbReference type="PANTHER" id="PTHR47926:SF380">
    <property type="entry name" value="PENTATRICOPEPTIDE REPEAT-CONTAINING PROTEIN"/>
    <property type="match status" value="1"/>
</dbReference>
<dbReference type="InterPro" id="IPR046960">
    <property type="entry name" value="PPR_At4g14850-like_plant"/>
</dbReference>
<feature type="repeat" description="PPR" evidence="2">
    <location>
        <begin position="247"/>
        <end position="281"/>
    </location>
</feature>
<dbReference type="Pfam" id="PF20431">
    <property type="entry name" value="E_motif"/>
    <property type="match status" value="1"/>
</dbReference>
<proteinExistence type="predicted"/>
<dbReference type="Pfam" id="PF01535">
    <property type="entry name" value="PPR"/>
    <property type="match status" value="11"/>
</dbReference>
<evidence type="ECO:0000256" key="1">
    <source>
        <dbReference type="ARBA" id="ARBA00022737"/>
    </source>
</evidence>
<dbReference type="OrthoDB" id="185373at2759"/>
<dbReference type="PROSITE" id="PS51375">
    <property type="entry name" value="PPR"/>
    <property type="match status" value="6"/>
</dbReference>
<evidence type="ECO:0000256" key="3">
    <source>
        <dbReference type="SAM" id="MobiDB-lite"/>
    </source>
</evidence>
<dbReference type="PANTHER" id="PTHR47926">
    <property type="entry name" value="PENTATRICOPEPTIDE REPEAT-CONTAINING PROTEIN"/>
    <property type="match status" value="1"/>
</dbReference>
<dbReference type="InterPro" id="IPR002885">
    <property type="entry name" value="PPR_rpt"/>
</dbReference>
<dbReference type="GO" id="GO:0048731">
    <property type="term" value="P:system development"/>
    <property type="evidence" value="ECO:0007669"/>
    <property type="project" value="UniProtKB-ARBA"/>
</dbReference>
<dbReference type="InterPro" id="IPR046849">
    <property type="entry name" value="E2_motif"/>
</dbReference>
<protein>
    <submittedName>
        <fullName evidence="4">Uncharacterized protein</fullName>
    </submittedName>
</protein>
<name>A0A5J5BAM2_9ASTE</name>
<dbReference type="AlphaFoldDB" id="A0A5J5BAM2"/>
<keyword evidence="5" id="KW-1185">Reference proteome</keyword>